<proteinExistence type="predicted"/>
<evidence type="ECO:0000259" key="4">
    <source>
        <dbReference type="PROSITE" id="PS51379"/>
    </source>
</evidence>
<dbReference type="SUPFAM" id="SSF46548">
    <property type="entry name" value="alpha-helical ferredoxin"/>
    <property type="match status" value="1"/>
</dbReference>
<dbReference type="OrthoDB" id="9795302at2"/>
<dbReference type="GO" id="GO:0051536">
    <property type="term" value="F:iron-sulfur cluster binding"/>
    <property type="evidence" value="ECO:0007669"/>
    <property type="project" value="UniProtKB-KW"/>
</dbReference>
<name>A0A1I4Q760_9GAMM</name>
<evidence type="ECO:0000256" key="3">
    <source>
        <dbReference type="ARBA" id="ARBA00023014"/>
    </source>
</evidence>
<evidence type="ECO:0000313" key="6">
    <source>
        <dbReference type="Proteomes" id="UP000198519"/>
    </source>
</evidence>
<dbReference type="EMBL" id="FOUE01000003">
    <property type="protein sequence ID" value="SFM35912.1"/>
    <property type="molecule type" value="Genomic_DNA"/>
</dbReference>
<keyword evidence="1" id="KW-0479">Metal-binding</keyword>
<dbReference type="InterPro" id="IPR017896">
    <property type="entry name" value="4Fe4S_Fe-S-bd"/>
</dbReference>
<dbReference type="InterPro" id="IPR017900">
    <property type="entry name" value="4Fe4S_Fe_S_CS"/>
</dbReference>
<dbReference type="PANTHER" id="PTHR40447">
    <property type="entry name" value="ANAEROBIC SULFITE REDUCTASE SUBUNIT A"/>
    <property type="match status" value="1"/>
</dbReference>
<dbReference type="PROSITE" id="PS51379">
    <property type="entry name" value="4FE4S_FER_2"/>
    <property type="match status" value="1"/>
</dbReference>
<dbReference type="GO" id="GO:0046872">
    <property type="term" value="F:metal ion binding"/>
    <property type="evidence" value="ECO:0007669"/>
    <property type="project" value="UniProtKB-KW"/>
</dbReference>
<organism evidence="5 6">
    <name type="scientific">Marinobacter zhejiangensis</name>
    <dbReference type="NCBI Taxonomy" id="488535"/>
    <lineage>
        <taxon>Bacteria</taxon>
        <taxon>Pseudomonadati</taxon>
        <taxon>Pseudomonadota</taxon>
        <taxon>Gammaproteobacteria</taxon>
        <taxon>Pseudomonadales</taxon>
        <taxon>Marinobacteraceae</taxon>
        <taxon>Marinobacter</taxon>
    </lineage>
</organism>
<evidence type="ECO:0000313" key="5">
    <source>
        <dbReference type="EMBL" id="SFM35912.1"/>
    </source>
</evidence>
<gene>
    <name evidence="5" type="ORF">SAMN04487963_2222</name>
</gene>
<dbReference type="Proteomes" id="UP000198519">
    <property type="component" value="Unassembled WGS sequence"/>
</dbReference>
<accession>A0A1I4Q760</accession>
<keyword evidence="6" id="KW-1185">Reference proteome</keyword>
<dbReference type="PANTHER" id="PTHR40447:SF1">
    <property type="entry name" value="ANAEROBIC SULFITE REDUCTASE SUBUNIT A"/>
    <property type="match status" value="1"/>
</dbReference>
<reference evidence="6" key="1">
    <citation type="submission" date="2016-10" db="EMBL/GenBank/DDBJ databases">
        <authorList>
            <person name="Varghese N."/>
            <person name="Submissions S."/>
        </authorList>
    </citation>
    <scope>NUCLEOTIDE SEQUENCE [LARGE SCALE GENOMIC DNA]</scope>
    <source>
        <strain evidence="6">CGMCC 1.7061</strain>
    </source>
</reference>
<protein>
    <submittedName>
        <fullName evidence="5">4Fe-4S dicluster domain-containing protein</fullName>
    </submittedName>
</protein>
<dbReference type="STRING" id="488535.SAMN04487963_2222"/>
<sequence length="330" mass="36812">MIHYRLAELAELTRHLGRTRQVWQRSGAKEWCQADASNPPPLEAGRSVQSAKGFFFAEQEHIFEFDGRYFRETLPKPAPFALIGVSSCDLVAIAYQDQFFASDPHYQARRQQALLVGLECTVPCEHGFCPTVDAGPAARPGTSDLVLHPVGNGWLLTVTSEQGRKSLQGLNLTTAPEAMKQQRQAQLADCERQFPDDQHIRDGVQALNAGTVNASTWQQMGVQCLSCSGCTSLCPTCSCYGVQDQSADQTITRRRFWDSCLYDGFQREASQHNPSDDAGARVYRFWYHKFSDDFRKDFGRYGCVGCGRCEATCPGVIGIHSVMKRISQHD</sequence>
<keyword evidence="3" id="KW-0411">Iron-sulfur</keyword>
<dbReference type="Pfam" id="PF17179">
    <property type="entry name" value="Fer4_22"/>
    <property type="match status" value="1"/>
</dbReference>
<evidence type="ECO:0000256" key="2">
    <source>
        <dbReference type="ARBA" id="ARBA00023004"/>
    </source>
</evidence>
<feature type="domain" description="4Fe-4S ferredoxin-type" evidence="4">
    <location>
        <begin position="292"/>
        <end position="322"/>
    </location>
</feature>
<keyword evidence="2" id="KW-0408">Iron</keyword>
<dbReference type="RefSeq" id="WP_092022505.1">
    <property type="nucleotide sequence ID" value="NZ_FOUE01000003.1"/>
</dbReference>
<dbReference type="PROSITE" id="PS00198">
    <property type="entry name" value="4FE4S_FER_1"/>
    <property type="match status" value="1"/>
</dbReference>
<dbReference type="AlphaFoldDB" id="A0A1I4Q760"/>
<evidence type="ECO:0000256" key="1">
    <source>
        <dbReference type="ARBA" id="ARBA00022723"/>
    </source>
</evidence>